<reference evidence="1 2" key="1">
    <citation type="journal article" date="2020" name="Cell">
        <title>Large-Scale Comparative Analyses of Tick Genomes Elucidate Their Genetic Diversity and Vector Capacities.</title>
        <authorList>
            <consortium name="Tick Genome and Microbiome Consortium (TIGMIC)"/>
            <person name="Jia N."/>
            <person name="Wang J."/>
            <person name="Shi W."/>
            <person name="Du L."/>
            <person name="Sun Y."/>
            <person name="Zhan W."/>
            <person name="Jiang J.F."/>
            <person name="Wang Q."/>
            <person name="Zhang B."/>
            <person name="Ji P."/>
            <person name="Bell-Sakyi L."/>
            <person name="Cui X.M."/>
            <person name="Yuan T.T."/>
            <person name="Jiang B.G."/>
            <person name="Yang W.F."/>
            <person name="Lam T.T."/>
            <person name="Chang Q.C."/>
            <person name="Ding S.J."/>
            <person name="Wang X.J."/>
            <person name="Zhu J.G."/>
            <person name="Ruan X.D."/>
            <person name="Zhao L."/>
            <person name="Wei J.T."/>
            <person name="Ye R.Z."/>
            <person name="Que T.C."/>
            <person name="Du C.H."/>
            <person name="Zhou Y.H."/>
            <person name="Cheng J.X."/>
            <person name="Dai P.F."/>
            <person name="Guo W.B."/>
            <person name="Han X.H."/>
            <person name="Huang E.J."/>
            <person name="Li L.F."/>
            <person name="Wei W."/>
            <person name="Gao Y.C."/>
            <person name="Liu J.Z."/>
            <person name="Shao H.Z."/>
            <person name="Wang X."/>
            <person name="Wang C.C."/>
            <person name="Yang T.C."/>
            <person name="Huo Q.B."/>
            <person name="Li W."/>
            <person name="Chen H.Y."/>
            <person name="Chen S.E."/>
            <person name="Zhou L.G."/>
            <person name="Ni X.B."/>
            <person name="Tian J.H."/>
            <person name="Sheng Y."/>
            <person name="Liu T."/>
            <person name="Pan Y.S."/>
            <person name="Xia L.Y."/>
            <person name="Li J."/>
            <person name="Zhao F."/>
            <person name="Cao W.C."/>
        </authorList>
    </citation>
    <scope>NUCLEOTIDE SEQUENCE [LARGE SCALE GENOMIC DNA]</scope>
    <source>
        <strain evidence="1">Iper-2018</strain>
    </source>
</reference>
<comment type="caution">
    <text evidence="1">The sequence shown here is derived from an EMBL/GenBank/DDBJ whole genome shotgun (WGS) entry which is preliminary data.</text>
</comment>
<dbReference type="Proteomes" id="UP000805193">
    <property type="component" value="Unassembled WGS sequence"/>
</dbReference>
<evidence type="ECO:0000313" key="2">
    <source>
        <dbReference type="Proteomes" id="UP000805193"/>
    </source>
</evidence>
<accession>A0AC60QKB2</accession>
<protein>
    <submittedName>
        <fullName evidence="1">Uncharacterized protein</fullName>
    </submittedName>
</protein>
<proteinExistence type="predicted"/>
<name>A0AC60QKB2_IXOPE</name>
<feature type="non-terminal residue" evidence="1">
    <location>
        <position position="1"/>
    </location>
</feature>
<organism evidence="1 2">
    <name type="scientific">Ixodes persulcatus</name>
    <name type="common">Taiga tick</name>
    <dbReference type="NCBI Taxonomy" id="34615"/>
    <lineage>
        <taxon>Eukaryota</taxon>
        <taxon>Metazoa</taxon>
        <taxon>Ecdysozoa</taxon>
        <taxon>Arthropoda</taxon>
        <taxon>Chelicerata</taxon>
        <taxon>Arachnida</taxon>
        <taxon>Acari</taxon>
        <taxon>Parasitiformes</taxon>
        <taxon>Ixodida</taxon>
        <taxon>Ixodoidea</taxon>
        <taxon>Ixodidae</taxon>
        <taxon>Ixodinae</taxon>
        <taxon>Ixodes</taxon>
    </lineage>
</organism>
<keyword evidence="2" id="KW-1185">Reference proteome</keyword>
<sequence length="527" mass="58906">PAYLRAKGVIASGVIAGRTSSRGYPSSQEFGARALGRRTSTRGRVRRLSEPGGTLASNHCRSDELVRRDSTRRPESNPGLLDHMAVHSEGRPYSLLRDLAVPPKSGRRAEECERHGYPSKRRSLLDDAKFETQKHKEAEEVRRQASRDSQDTIDSLLEDVYFEDVLSGGKHQTASVVFGLRDGVESLAKILKEVDDCGGKVNHLETRTSKQPNQTHEVFVSMNISRDQLLGLAKALALNTLADMRVIKDFSSAMAGDIWFPLHISDLDFCTHVLTKFEPDLDSDHPKELHYGPDSIPQLEDVSNFLKRRSGFTLRPASGLLTARDFLASLAFRVFQCTQYVRHSSSPQHSPEPDCIHELIGHVPMFADPLFAQFSQDIGLASLGISDENIEKLATLYWFTVEFGLCKQNDQIRAYGAGLLSSVGEIQHALSGKPAILNFDPEVTAVQKYQDLEYQDTYFLAESFESAKEKLRQYVAKGGFRPFEVSYDAYRQCVVVLDSPRKLVGLADTLRAEINSLTNALDKMKWK</sequence>
<gene>
    <name evidence="1" type="ORF">HPB47_019597</name>
</gene>
<dbReference type="EMBL" id="JABSTQ010009032">
    <property type="protein sequence ID" value="KAG0433787.1"/>
    <property type="molecule type" value="Genomic_DNA"/>
</dbReference>
<evidence type="ECO:0000313" key="1">
    <source>
        <dbReference type="EMBL" id="KAG0433787.1"/>
    </source>
</evidence>